<dbReference type="RefSeq" id="WP_044938687.1">
    <property type="nucleotide sequence ID" value="NZ_KN174161.1"/>
</dbReference>
<comment type="caution">
    <text evidence="1">The sequence shown here is derived from an EMBL/GenBank/DDBJ whole genome shotgun (WGS) entry which is preliminary data.</text>
</comment>
<evidence type="ECO:0000313" key="2">
    <source>
        <dbReference type="Proteomes" id="UP000029585"/>
    </source>
</evidence>
<organism evidence="1 2">
    <name type="scientific">Flavonifractor plautii 1_3_50AFAA</name>
    <dbReference type="NCBI Taxonomy" id="742738"/>
    <lineage>
        <taxon>Bacteria</taxon>
        <taxon>Bacillati</taxon>
        <taxon>Bacillota</taxon>
        <taxon>Clostridia</taxon>
        <taxon>Eubacteriales</taxon>
        <taxon>Oscillospiraceae</taxon>
        <taxon>Flavonifractor</taxon>
    </lineage>
</organism>
<proteinExistence type="predicted"/>
<dbReference type="InterPro" id="IPR013785">
    <property type="entry name" value="Aldolase_TIM"/>
</dbReference>
<sequence>MNRLLARHDQLARLGRPVRLKELERLRLLLRTGCRRDCYCNAQTGRSLAVTPDGRLWPCSALAGAEGCLLGTLGAGTALPQSPCPGLEPPEECARCPAFGLCGGGCPAFGLCGGGCPAARRAGPLPPGLPDAPEDAGARLPAGGEIGVVEYVENRVSR</sequence>
<evidence type="ECO:0008006" key="3">
    <source>
        <dbReference type="Google" id="ProtNLM"/>
    </source>
</evidence>
<name>A0A096BDH5_FLAPL</name>
<dbReference type="AlphaFoldDB" id="A0A096BDH5"/>
<dbReference type="EMBL" id="ADLO01000018">
    <property type="protein sequence ID" value="KGF57071.1"/>
    <property type="molecule type" value="Genomic_DNA"/>
</dbReference>
<dbReference type="NCBIfam" id="TIGR04085">
    <property type="entry name" value="rSAM_more_4Fe4S"/>
    <property type="match status" value="1"/>
</dbReference>
<gene>
    <name evidence="1" type="ORF">HMPREF9460_00495</name>
</gene>
<evidence type="ECO:0000313" key="1">
    <source>
        <dbReference type="EMBL" id="KGF57071.1"/>
    </source>
</evidence>
<dbReference type="Proteomes" id="UP000029585">
    <property type="component" value="Unassembled WGS sequence"/>
</dbReference>
<reference evidence="1 2" key="1">
    <citation type="submission" date="2011-08" db="EMBL/GenBank/DDBJ databases">
        <title>The Genome Sequence of Clostridium orbiscindens 1_3_50AFAA.</title>
        <authorList>
            <consortium name="The Broad Institute Genome Sequencing Platform"/>
            <person name="Earl A."/>
            <person name="Ward D."/>
            <person name="Feldgarden M."/>
            <person name="Gevers D."/>
            <person name="Daigneault M."/>
            <person name="Strauss J."/>
            <person name="Allen-Vercoe E."/>
            <person name="Young S.K."/>
            <person name="Zeng Q."/>
            <person name="Gargeya S."/>
            <person name="Fitzgerald M."/>
            <person name="Haas B."/>
            <person name="Abouelleil A."/>
            <person name="Alvarado L."/>
            <person name="Arachchi H.M."/>
            <person name="Berlin A."/>
            <person name="Brown A."/>
            <person name="Chapman S.B."/>
            <person name="Chen Z."/>
            <person name="Dunbar C."/>
            <person name="Freedman E."/>
            <person name="Gearin G."/>
            <person name="Gellesch M."/>
            <person name="Goldberg J."/>
            <person name="Griggs A."/>
            <person name="Gujja S."/>
            <person name="Heiman D."/>
            <person name="Howarth C."/>
            <person name="Larson L."/>
            <person name="Lui A."/>
            <person name="MacDonald P.J.P."/>
            <person name="Montmayeur A."/>
            <person name="Murphy C."/>
            <person name="Neiman D."/>
            <person name="Pearson M."/>
            <person name="Priest M."/>
            <person name="Roberts A."/>
            <person name="Saif S."/>
            <person name="Shea T."/>
            <person name="Shenoy N."/>
            <person name="Sisk P."/>
            <person name="Stolte C."/>
            <person name="Sykes S."/>
            <person name="Wortman J."/>
            <person name="Nusbaum C."/>
            <person name="Birren B."/>
        </authorList>
    </citation>
    <scope>NUCLEOTIDE SEQUENCE [LARGE SCALE GENOMIC DNA]</scope>
    <source>
        <strain evidence="1 2">1_3_50AFAA</strain>
    </source>
</reference>
<keyword evidence="2" id="KW-1185">Reference proteome</keyword>
<dbReference type="Gene3D" id="3.20.20.70">
    <property type="entry name" value="Aldolase class I"/>
    <property type="match status" value="1"/>
</dbReference>
<dbReference type="HOGENOM" id="CLU_1666365_0_0_9"/>
<accession>A0A096BDH5</accession>
<dbReference type="InterPro" id="IPR023885">
    <property type="entry name" value="4Fe4S-binding_SPASM_dom"/>
</dbReference>
<dbReference type="PATRIC" id="fig|742738.3.peg.515"/>
<protein>
    <recommendedName>
        <fullName evidence="3">4Fe4S-binding SPASM domain-containing protein</fullName>
    </recommendedName>
</protein>
<dbReference type="eggNOG" id="COG0641">
    <property type="taxonomic scope" value="Bacteria"/>
</dbReference>